<name>A0A6I2R561_FLAPL</name>
<evidence type="ECO:0000313" key="2">
    <source>
        <dbReference type="EMBL" id="MSB20613.1"/>
    </source>
</evidence>
<dbReference type="RefSeq" id="WP_172697782.1">
    <property type="nucleotide sequence ID" value="NZ_CAXUMB010000043.1"/>
</dbReference>
<protein>
    <recommendedName>
        <fullName evidence="1">Resolvase/invertase-type recombinase catalytic domain-containing protein</fullName>
    </recommendedName>
</protein>
<gene>
    <name evidence="2" type="ORF">GKE97_13950</name>
</gene>
<feature type="domain" description="Resolvase/invertase-type recombinase catalytic" evidence="1">
    <location>
        <begin position="7"/>
        <end position="49"/>
    </location>
</feature>
<dbReference type="InterPro" id="IPR036162">
    <property type="entry name" value="Resolvase-like_N_sf"/>
</dbReference>
<accession>A0A6I2R561</accession>
<dbReference type="EMBL" id="WKPR01000014">
    <property type="protein sequence ID" value="MSB20613.1"/>
    <property type="molecule type" value="Genomic_DNA"/>
</dbReference>
<dbReference type="SUPFAM" id="SSF53041">
    <property type="entry name" value="Resolvase-like"/>
    <property type="match status" value="1"/>
</dbReference>
<dbReference type="Gene3D" id="3.40.50.1390">
    <property type="entry name" value="Resolvase, N-terminal catalytic domain"/>
    <property type="match status" value="1"/>
</dbReference>
<dbReference type="GO" id="GO:0000150">
    <property type="term" value="F:DNA strand exchange activity"/>
    <property type="evidence" value="ECO:0007669"/>
    <property type="project" value="InterPro"/>
</dbReference>
<dbReference type="GO" id="GO:0003677">
    <property type="term" value="F:DNA binding"/>
    <property type="evidence" value="ECO:0007669"/>
    <property type="project" value="InterPro"/>
</dbReference>
<organism evidence="2 3">
    <name type="scientific">Flavonifractor plautii</name>
    <name type="common">Fusobacterium plautii</name>
    <dbReference type="NCBI Taxonomy" id="292800"/>
    <lineage>
        <taxon>Bacteria</taxon>
        <taxon>Bacillati</taxon>
        <taxon>Bacillota</taxon>
        <taxon>Clostridia</taxon>
        <taxon>Eubacteriales</taxon>
        <taxon>Oscillospiraceae</taxon>
        <taxon>Flavonifractor</taxon>
    </lineage>
</organism>
<dbReference type="Pfam" id="PF00239">
    <property type="entry name" value="Resolvase"/>
    <property type="match status" value="1"/>
</dbReference>
<dbReference type="AlphaFoldDB" id="A0A6I2R561"/>
<sequence length="78" mass="8720">MEHALRVAAYCRVSTDKEDQLHSLAAQQAYFEGYIARHGWRCAGIFADGSSIVGLSQKELAKQVFSDLVQLFSHFTTL</sequence>
<comment type="caution">
    <text evidence="2">The sequence shown here is derived from an EMBL/GenBank/DDBJ whole genome shotgun (WGS) entry which is preliminary data.</text>
</comment>
<dbReference type="Proteomes" id="UP000434475">
    <property type="component" value="Unassembled WGS sequence"/>
</dbReference>
<proteinExistence type="predicted"/>
<evidence type="ECO:0000259" key="1">
    <source>
        <dbReference type="Pfam" id="PF00239"/>
    </source>
</evidence>
<dbReference type="InterPro" id="IPR006119">
    <property type="entry name" value="Resolv_N"/>
</dbReference>
<evidence type="ECO:0000313" key="3">
    <source>
        <dbReference type="Proteomes" id="UP000434475"/>
    </source>
</evidence>
<reference evidence="2 3" key="1">
    <citation type="journal article" date="2019" name="Nat. Med.">
        <title>A library of human gut bacterial isolates paired with longitudinal multiomics data enables mechanistic microbiome research.</title>
        <authorList>
            <person name="Poyet M."/>
            <person name="Groussin M."/>
            <person name="Gibbons S.M."/>
            <person name="Avila-Pacheco J."/>
            <person name="Jiang X."/>
            <person name="Kearney S.M."/>
            <person name="Perrotta A.R."/>
            <person name="Berdy B."/>
            <person name="Zhao S."/>
            <person name="Lieberman T.D."/>
            <person name="Swanson P.K."/>
            <person name="Smith M."/>
            <person name="Roesemann S."/>
            <person name="Alexander J.E."/>
            <person name="Rich S.A."/>
            <person name="Livny J."/>
            <person name="Vlamakis H."/>
            <person name="Clish C."/>
            <person name="Bullock K."/>
            <person name="Deik A."/>
            <person name="Scott J."/>
            <person name="Pierce K.A."/>
            <person name="Xavier R.J."/>
            <person name="Alm E.J."/>
        </authorList>
    </citation>
    <scope>NUCLEOTIDE SEQUENCE [LARGE SCALE GENOMIC DNA]</scope>
    <source>
        <strain evidence="2 3">BIOML-A2</strain>
    </source>
</reference>